<evidence type="ECO:0000256" key="10">
    <source>
        <dbReference type="HAMAP-Rule" id="MF_01820"/>
    </source>
</evidence>
<reference evidence="13 14" key="1">
    <citation type="submission" date="2019-03" db="EMBL/GenBank/DDBJ databases">
        <title>Genomic Encyclopedia of Type Strains, Phase IV (KMG-IV): sequencing the most valuable type-strain genomes for metagenomic binning, comparative biology and taxonomic classification.</title>
        <authorList>
            <person name="Goeker M."/>
        </authorList>
    </citation>
    <scope>NUCLEOTIDE SEQUENCE [LARGE SCALE GENOMIC DNA]</scope>
    <source>
        <strain evidence="13 14">LX-B</strain>
    </source>
</reference>
<dbReference type="AlphaFoldDB" id="A0A4R1R8V3"/>
<dbReference type="Proteomes" id="UP000295008">
    <property type="component" value="Unassembled WGS sequence"/>
</dbReference>
<dbReference type="EC" id="3.6.1.-" evidence="10"/>
<dbReference type="InterPro" id="IPR004881">
    <property type="entry name" value="Ribosome_biogen_GTPase_RsgA"/>
</dbReference>
<dbReference type="PANTHER" id="PTHR32120">
    <property type="entry name" value="SMALL RIBOSOMAL SUBUNIT BIOGENESIS GTPASE RSGA"/>
    <property type="match status" value="1"/>
</dbReference>
<evidence type="ECO:0000256" key="1">
    <source>
        <dbReference type="ARBA" id="ARBA00022490"/>
    </source>
</evidence>
<keyword evidence="6 10" id="KW-0378">Hydrolase</keyword>
<dbReference type="InterPro" id="IPR027417">
    <property type="entry name" value="P-loop_NTPase"/>
</dbReference>
<dbReference type="Gene3D" id="2.40.50.140">
    <property type="entry name" value="Nucleic acid-binding proteins"/>
    <property type="match status" value="1"/>
</dbReference>
<evidence type="ECO:0000256" key="7">
    <source>
        <dbReference type="ARBA" id="ARBA00022833"/>
    </source>
</evidence>
<dbReference type="Pfam" id="PF03193">
    <property type="entry name" value="RsgA_GTPase"/>
    <property type="match status" value="1"/>
</dbReference>
<keyword evidence="14" id="KW-1185">Reference proteome</keyword>
<dbReference type="NCBIfam" id="TIGR00157">
    <property type="entry name" value="ribosome small subunit-dependent GTPase A"/>
    <property type="match status" value="1"/>
</dbReference>
<accession>A0A4R1R8V3</accession>
<keyword evidence="8 10" id="KW-0694">RNA-binding</keyword>
<dbReference type="InterPro" id="IPR010914">
    <property type="entry name" value="RsgA_GTPase_dom"/>
</dbReference>
<feature type="binding site" evidence="10">
    <location>
        <position position="258"/>
    </location>
    <ligand>
        <name>Zn(2+)</name>
        <dbReference type="ChEBI" id="CHEBI:29105"/>
    </ligand>
</feature>
<dbReference type="InterPro" id="IPR031944">
    <property type="entry name" value="RsgA_N"/>
</dbReference>
<keyword evidence="7 10" id="KW-0862">Zinc</keyword>
<comment type="caution">
    <text evidence="10">Lacks conserved residue(s) required for the propagation of feature annotation.</text>
</comment>
<feature type="binding site" evidence="10">
    <location>
        <position position="252"/>
    </location>
    <ligand>
        <name>Zn(2+)</name>
        <dbReference type="ChEBI" id="CHEBI:29105"/>
    </ligand>
</feature>
<dbReference type="PANTHER" id="PTHR32120:SF11">
    <property type="entry name" value="SMALL RIBOSOMAL SUBUNIT BIOGENESIS GTPASE RSGA 1, MITOCHONDRIAL-RELATED"/>
    <property type="match status" value="1"/>
</dbReference>
<feature type="binding site" evidence="10">
    <location>
        <begin position="113"/>
        <end position="116"/>
    </location>
    <ligand>
        <name>GTP</name>
        <dbReference type="ChEBI" id="CHEBI:37565"/>
    </ligand>
</feature>
<evidence type="ECO:0000256" key="2">
    <source>
        <dbReference type="ARBA" id="ARBA00022517"/>
    </source>
</evidence>
<dbReference type="GO" id="GO:0005737">
    <property type="term" value="C:cytoplasm"/>
    <property type="evidence" value="ECO:0007669"/>
    <property type="project" value="UniProtKB-SubCell"/>
</dbReference>
<feature type="domain" description="EngC GTPase" evidence="11">
    <location>
        <begin position="73"/>
        <end position="220"/>
    </location>
</feature>
<dbReference type="GO" id="GO:0046872">
    <property type="term" value="F:metal ion binding"/>
    <property type="evidence" value="ECO:0007669"/>
    <property type="project" value="UniProtKB-KW"/>
</dbReference>
<comment type="cofactor">
    <cofactor evidence="10">
        <name>Zn(2+)</name>
        <dbReference type="ChEBI" id="CHEBI:29105"/>
    </cofactor>
    <text evidence="10">Binds 1 zinc ion per subunit.</text>
</comment>
<dbReference type="RefSeq" id="WP_243663032.1">
    <property type="nucleotide sequence ID" value="NZ_SLUN01000028.1"/>
</dbReference>
<dbReference type="SUPFAM" id="SSF52540">
    <property type="entry name" value="P-loop containing nucleoside triphosphate hydrolases"/>
    <property type="match status" value="1"/>
</dbReference>
<comment type="subunit">
    <text evidence="10">Monomer. Associates with 30S ribosomal subunit, binds 16S rRNA.</text>
</comment>
<dbReference type="GO" id="GO:0003924">
    <property type="term" value="F:GTPase activity"/>
    <property type="evidence" value="ECO:0007669"/>
    <property type="project" value="UniProtKB-UniRule"/>
</dbReference>
<keyword evidence="4 10" id="KW-0699">rRNA-binding</keyword>
<protein>
    <recommendedName>
        <fullName evidence="10">Small ribosomal subunit biogenesis GTPase RsgA</fullName>
        <ecNumber evidence="10">3.6.1.-</ecNumber>
    </recommendedName>
</protein>
<proteinExistence type="inferred from homology"/>
<feature type="binding site" evidence="10">
    <location>
        <position position="245"/>
    </location>
    <ligand>
        <name>Zn(2+)</name>
        <dbReference type="ChEBI" id="CHEBI:29105"/>
    </ligand>
</feature>
<evidence type="ECO:0000256" key="4">
    <source>
        <dbReference type="ARBA" id="ARBA00022730"/>
    </source>
</evidence>
<gene>
    <name evidence="10" type="primary">rsgA</name>
    <name evidence="13" type="ORF">EDC14_102860</name>
</gene>
<keyword evidence="1 10" id="KW-0963">Cytoplasm</keyword>
<evidence type="ECO:0000256" key="6">
    <source>
        <dbReference type="ARBA" id="ARBA00022801"/>
    </source>
</evidence>
<evidence type="ECO:0000259" key="12">
    <source>
        <dbReference type="PROSITE" id="PS51721"/>
    </source>
</evidence>
<dbReference type="CDD" id="cd04466">
    <property type="entry name" value="S1_YloQ_GTPase"/>
    <property type="match status" value="1"/>
</dbReference>
<comment type="function">
    <text evidence="10">One of several proteins that assist in the late maturation steps of the functional core of the 30S ribosomal subunit. Helps release RbfA from mature subunits. May play a role in the assembly of ribosomal proteins into the subunit. Circularly permuted GTPase that catalyzes slow GTP hydrolysis, GTPase activity is stimulated by the 30S ribosomal subunit.</text>
</comment>
<dbReference type="SUPFAM" id="SSF50249">
    <property type="entry name" value="Nucleic acid-binding proteins"/>
    <property type="match status" value="1"/>
</dbReference>
<dbReference type="InterPro" id="IPR030378">
    <property type="entry name" value="G_CP_dom"/>
</dbReference>
<evidence type="ECO:0000256" key="8">
    <source>
        <dbReference type="ARBA" id="ARBA00022884"/>
    </source>
</evidence>
<keyword evidence="3 10" id="KW-0479">Metal-binding</keyword>
<dbReference type="HAMAP" id="MF_01820">
    <property type="entry name" value="GTPase_RsgA"/>
    <property type="match status" value="1"/>
</dbReference>
<dbReference type="InterPro" id="IPR012340">
    <property type="entry name" value="NA-bd_OB-fold"/>
</dbReference>
<dbReference type="GO" id="GO:0019843">
    <property type="term" value="F:rRNA binding"/>
    <property type="evidence" value="ECO:0007669"/>
    <property type="project" value="UniProtKB-KW"/>
</dbReference>
<evidence type="ECO:0000256" key="9">
    <source>
        <dbReference type="ARBA" id="ARBA00023134"/>
    </source>
</evidence>
<dbReference type="PROSITE" id="PS50936">
    <property type="entry name" value="ENGC_GTPASE"/>
    <property type="match status" value="1"/>
</dbReference>
<feature type="domain" description="CP-type G" evidence="12">
    <location>
        <begin position="64"/>
        <end position="222"/>
    </location>
</feature>
<evidence type="ECO:0000259" key="11">
    <source>
        <dbReference type="PROSITE" id="PS50936"/>
    </source>
</evidence>
<organism evidence="13 14">
    <name type="scientific">Hydrogenispora ethanolica</name>
    <dbReference type="NCBI Taxonomy" id="1082276"/>
    <lineage>
        <taxon>Bacteria</taxon>
        <taxon>Bacillati</taxon>
        <taxon>Bacillota</taxon>
        <taxon>Hydrogenispora</taxon>
    </lineage>
</organism>
<sequence length="293" mass="32284">MVGRVVRIIGGFYFVEPQTPGPIVECAIRGRLKLKTQGILVGDLVKYTIDEDGRGVINEVEPRQSVLTRPYIANVNRVVLVFAHCNPDPIPLLIDKFLVLSEASGIPNLIVFNKTDLVATGKADKLANKYRSYGYNVLCTSVRSNLGKRRLLQEVKGKVSVFAGPSGVGKSALLNMIAPGLRLKTGAVSEKIGRGKHTTREVQLLKIGPDSYVADTPGFSQIALDFMKPEALAGYYPEFSAYPNCRFTSCLHETEPDCRIKGAVSAGLIAAERYQSYLELLAEVKGYWEKRYR</sequence>
<dbReference type="PROSITE" id="PS51721">
    <property type="entry name" value="G_CP"/>
    <property type="match status" value="1"/>
</dbReference>
<evidence type="ECO:0000313" key="13">
    <source>
        <dbReference type="EMBL" id="TCL62103.1"/>
    </source>
</evidence>
<dbReference type="GO" id="GO:0005525">
    <property type="term" value="F:GTP binding"/>
    <property type="evidence" value="ECO:0007669"/>
    <property type="project" value="UniProtKB-UniRule"/>
</dbReference>
<comment type="similarity">
    <text evidence="10">Belongs to the TRAFAC class YlqF/YawG GTPase family. RsgA subfamily.</text>
</comment>
<evidence type="ECO:0000256" key="5">
    <source>
        <dbReference type="ARBA" id="ARBA00022741"/>
    </source>
</evidence>
<comment type="caution">
    <text evidence="13">The sequence shown here is derived from an EMBL/GenBank/DDBJ whole genome shotgun (WGS) entry which is preliminary data.</text>
</comment>
<dbReference type="Gene3D" id="1.10.40.50">
    <property type="entry name" value="Probable gtpase engc, domain 3"/>
    <property type="match status" value="1"/>
</dbReference>
<dbReference type="CDD" id="cd01854">
    <property type="entry name" value="YjeQ_EngC"/>
    <property type="match status" value="1"/>
</dbReference>
<keyword evidence="5 10" id="KW-0547">Nucleotide-binding</keyword>
<dbReference type="Gene3D" id="3.40.50.300">
    <property type="entry name" value="P-loop containing nucleotide triphosphate hydrolases"/>
    <property type="match status" value="1"/>
</dbReference>
<feature type="binding site" evidence="10">
    <location>
        <position position="250"/>
    </location>
    <ligand>
        <name>Zn(2+)</name>
        <dbReference type="ChEBI" id="CHEBI:29105"/>
    </ligand>
</feature>
<name>A0A4R1R8V3_HYDET</name>
<keyword evidence="9 10" id="KW-0342">GTP-binding</keyword>
<dbReference type="EMBL" id="SLUN01000028">
    <property type="protein sequence ID" value="TCL62103.1"/>
    <property type="molecule type" value="Genomic_DNA"/>
</dbReference>
<evidence type="ECO:0000313" key="14">
    <source>
        <dbReference type="Proteomes" id="UP000295008"/>
    </source>
</evidence>
<keyword evidence="2 10" id="KW-0690">Ribosome biogenesis</keyword>
<dbReference type="Pfam" id="PF16745">
    <property type="entry name" value="RsgA_N"/>
    <property type="match status" value="1"/>
</dbReference>
<evidence type="ECO:0000256" key="3">
    <source>
        <dbReference type="ARBA" id="ARBA00022723"/>
    </source>
</evidence>
<comment type="subcellular location">
    <subcellularLocation>
        <location evidence="10">Cytoplasm</location>
    </subcellularLocation>
</comment>
<dbReference type="GO" id="GO:0042274">
    <property type="term" value="P:ribosomal small subunit biogenesis"/>
    <property type="evidence" value="ECO:0007669"/>
    <property type="project" value="UniProtKB-UniRule"/>
</dbReference>